<organism evidence="1 2">
    <name type="scientific">Prauserella muralis</name>
    <dbReference type="NCBI Taxonomy" id="588067"/>
    <lineage>
        <taxon>Bacteria</taxon>
        <taxon>Bacillati</taxon>
        <taxon>Actinomycetota</taxon>
        <taxon>Actinomycetes</taxon>
        <taxon>Pseudonocardiales</taxon>
        <taxon>Pseudonocardiaceae</taxon>
        <taxon>Prauserella</taxon>
    </lineage>
</organism>
<dbReference type="AlphaFoldDB" id="A0A2V4AQ00"/>
<keyword evidence="2" id="KW-1185">Reference proteome</keyword>
<sequence length="81" mass="8513">MTTDGAGCRLVPTGVRADAVEPAADRRRDEGIAAVPDEAAGPEGVAKRPAALRDWAAECEWIVRRRGDEAAPEVRCGARGS</sequence>
<evidence type="ECO:0000313" key="2">
    <source>
        <dbReference type="Proteomes" id="UP000249915"/>
    </source>
</evidence>
<evidence type="ECO:0000313" key="1">
    <source>
        <dbReference type="EMBL" id="PXY22780.1"/>
    </source>
</evidence>
<dbReference type="EMBL" id="MASW01000005">
    <property type="protein sequence ID" value="PXY22780.1"/>
    <property type="molecule type" value="Genomic_DNA"/>
</dbReference>
<proteinExistence type="predicted"/>
<protein>
    <submittedName>
        <fullName evidence="1">Uncharacterized protein</fullName>
    </submittedName>
</protein>
<dbReference type="Proteomes" id="UP000249915">
    <property type="component" value="Unassembled WGS sequence"/>
</dbReference>
<accession>A0A2V4AQ00</accession>
<comment type="caution">
    <text evidence="1">The sequence shown here is derived from an EMBL/GenBank/DDBJ whole genome shotgun (WGS) entry which is preliminary data.</text>
</comment>
<reference evidence="1 2" key="1">
    <citation type="submission" date="2016-07" db="EMBL/GenBank/DDBJ databases">
        <title>Draft genome sequence of Prauserella muralis DSM 45305, isolated from a mould-covered wall in an indoor environment.</title>
        <authorList>
            <person name="Ruckert C."/>
            <person name="Albersmeier A."/>
            <person name="Jiang C.-L."/>
            <person name="Jiang Y."/>
            <person name="Kalinowski J."/>
            <person name="Schneider O."/>
            <person name="Winkler A."/>
            <person name="Zotchev S.B."/>
        </authorList>
    </citation>
    <scope>NUCLEOTIDE SEQUENCE [LARGE SCALE GENOMIC DNA]</scope>
    <source>
        <strain evidence="1 2">DSM 45305</strain>
    </source>
</reference>
<name>A0A2V4AQ00_9PSEU</name>
<gene>
    <name evidence="1" type="ORF">BAY60_23605</name>
</gene>
<dbReference type="RefSeq" id="WP_112283389.1">
    <property type="nucleotide sequence ID" value="NZ_MASW01000005.1"/>
</dbReference>